<evidence type="ECO:0000313" key="2">
    <source>
        <dbReference type="Proteomes" id="UP001139646"/>
    </source>
</evidence>
<reference evidence="1" key="1">
    <citation type="submission" date="2022-01" db="EMBL/GenBank/DDBJ databases">
        <title>Colwellia maritima, isolated from seawater.</title>
        <authorList>
            <person name="Kristyanto S."/>
            <person name="Jung J."/>
            <person name="Jeon C.O."/>
        </authorList>
    </citation>
    <scope>NUCLEOTIDE SEQUENCE</scope>
    <source>
        <strain evidence="1">MSW7</strain>
    </source>
</reference>
<gene>
    <name evidence="1" type="ORF">L3081_21055</name>
</gene>
<accession>A0ABS9X7F3</accession>
<sequence>MRSTPKNTITQVHWQPLTKLLEPSGKKQQTLGFGLMKNLLILLTISFV</sequence>
<protein>
    <submittedName>
        <fullName evidence="1">Uncharacterized protein</fullName>
    </submittedName>
</protein>
<evidence type="ECO:0000313" key="1">
    <source>
        <dbReference type="EMBL" id="MCI2285416.1"/>
    </source>
</evidence>
<comment type="caution">
    <text evidence="1">The sequence shown here is derived from an EMBL/GenBank/DDBJ whole genome shotgun (WGS) entry which is preliminary data.</text>
</comment>
<dbReference type="RefSeq" id="WP_242288299.1">
    <property type="nucleotide sequence ID" value="NZ_JAKKSL010000005.1"/>
</dbReference>
<keyword evidence="2" id="KW-1185">Reference proteome</keyword>
<dbReference type="EMBL" id="JAKKSL010000005">
    <property type="protein sequence ID" value="MCI2285416.1"/>
    <property type="molecule type" value="Genomic_DNA"/>
</dbReference>
<name>A0ABS9X7F3_9GAMM</name>
<proteinExistence type="predicted"/>
<dbReference type="Proteomes" id="UP001139646">
    <property type="component" value="Unassembled WGS sequence"/>
</dbReference>
<organism evidence="1 2">
    <name type="scientific">Colwellia maritima</name>
    <dbReference type="NCBI Taxonomy" id="2912588"/>
    <lineage>
        <taxon>Bacteria</taxon>
        <taxon>Pseudomonadati</taxon>
        <taxon>Pseudomonadota</taxon>
        <taxon>Gammaproteobacteria</taxon>
        <taxon>Alteromonadales</taxon>
        <taxon>Colwelliaceae</taxon>
        <taxon>Colwellia</taxon>
    </lineage>
</organism>